<comment type="caution">
    <text evidence="2">The sequence shown here is derived from an EMBL/GenBank/DDBJ whole genome shotgun (WGS) entry which is preliminary data.</text>
</comment>
<keyword evidence="1" id="KW-1133">Transmembrane helix</keyword>
<dbReference type="Proteomes" id="UP000603912">
    <property type="component" value="Unassembled WGS sequence"/>
</dbReference>
<feature type="transmembrane region" description="Helical" evidence="1">
    <location>
        <begin position="124"/>
        <end position="147"/>
    </location>
</feature>
<evidence type="ECO:0000313" key="3">
    <source>
        <dbReference type="Proteomes" id="UP000603912"/>
    </source>
</evidence>
<organism evidence="2 3">
    <name type="scientific">Alsobacter metallidurans</name>
    <dbReference type="NCBI Taxonomy" id="340221"/>
    <lineage>
        <taxon>Bacteria</taxon>
        <taxon>Pseudomonadati</taxon>
        <taxon>Pseudomonadota</taxon>
        <taxon>Alphaproteobacteria</taxon>
        <taxon>Hyphomicrobiales</taxon>
        <taxon>Alsobacteraceae</taxon>
        <taxon>Alsobacter</taxon>
    </lineage>
</organism>
<reference evidence="2" key="2">
    <citation type="submission" date="2020-09" db="EMBL/GenBank/DDBJ databases">
        <authorList>
            <person name="Sun Q."/>
            <person name="Zhou Y."/>
        </authorList>
    </citation>
    <scope>NUCLEOTIDE SEQUENCE</scope>
    <source>
        <strain evidence="2">CGMCC 1.12214</strain>
    </source>
</reference>
<feature type="transmembrane region" description="Helical" evidence="1">
    <location>
        <begin position="159"/>
        <end position="177"/>
    </location>
</feature>
<reference evidence="2" key="1">
    <citation type="journal article" date="2014" name="Int. J. Syst. Evol. Microbiol.">
        <title>Complete genome sequence of Corynebacterium casei LMG S-19264T (=DSM 44701T), isolated from a smear-ripened cheese.</title>
        <authorList>
            <consortium name="US DOE Joint Genome Institute (JGI-PGF)"/>
            <person name="Walter F."/>
            <person name="Albersmeier A."/>
            <person name="Kalinowski J."/>
            <person name="Ruckert C."/>
        </authorList>
    </citation>
    <scope>NUCLEOTIDE SEQUENCE</scope>
    <source>
        <strain evidence="2">CGMCC 1.12214</strain>
    </source>
</reference>
<dbReference type="AlphaFoldDB" id="A0A917I780"/>
<evidence type="ECO:0008006" key="4">
    <source>
        <dbReference type="Google" id="ProtNLM"/>
    </source>
</evidence>
<evidence type="ECO:0000256" key="1">
    <source>
        <dbReference type="SAM" id="Phobius"/>
    </source>
</evidence>
<dbReference type="EMBL" id="BMES01000002">
    <property type="protein sequence ID" value="GGH19677.1"/>
    <property type="molecule type" value="Genomic_DNA"/>
</dbReference>
<feature type="transmembrane region" description="Helical" evidence="1">
    <location>
        <begin position="20"/>
        <end position="43"/>
    </location>
</feature>
<protein>
    <recommendedName>
        <fullName evidence="4">DUF2182 domain-containing protein</fullName>
    </recommendedName>
</protein>
<name>A0A917I780_9HYPH</name>
<keyword evidence="1" id="KW-0472">Membrane</keyword>
<gene>
    <name evidence="2" type="ORF">GCM10007036_22740</name>
</gene>
<keyword evidence="1" id="KW-0812">Transmembrane</keyword>
<sequence>MSLHAASQLRRPARKGWRALASSPAAIACAAIGGLTLLAWAALLGEALRGGGLLDAFVGAICRPVALDGLGVWSAAGSFAWSAGLWMAMAVAMMLPTAAPLALAYAQIATDRQAQGRESPSPAILVAGYLSVWILVALGAALLQTAVAWGWPRLGVPPQAAGVLAGFAIGAAGLYQFSELKLRCLDFCRLPAACLDGRVTHRRADVFRLGLEQGRACLGCCGATMALMLLAGAMNLLWMSLLALLSTVEKLTSGTAAPRLIGVGLVLAGLAAAVGAVGVEPLWRALAAR</sequence>
<proteinExistence type="predicted"/>
<feature type="transmembrane region" description="Helical" evidence="1">
    <location>
        <begin position="216"/>
        <end position="240"/>
    </location>
</feature>
<evidence type="ECO:0000313" key="2">
    <source>
        <dbReference type="EMBL" id="GGH19677.1"/>
    </source>
</evidence>
<feature type="transmembrane region" description="Helical" evidence="1">
    <location>
        <begin position="260"/>
        <end position="283"/>
    </location>
</feature>
<dbReference type="Pfam" id="PF09948">
    <property type="entry name" value="PpoB2"/>
    <property type="match status" value="1"/>
</dbReference>
<keyword evidence="3" id="KW-1185">Reference proteome</keyword>
<dbReference type="InterPro" id="IPR018688">
    <property type="entry name" value="PpoB2-like"/>
</dbReference>
<accession>A0A917I780</accession>
<feature type="transmembrane region" description="Helical" evidence="1">
    <location>
        <begin position="79"/>
        <end position="103"/>
    </location>
</feature>
<dbReference type="RefSeq" id="WP_188517889.1">
    <property type="nucleotide sequence ID" value="NZ_BMES01000002.1"/>
</dbReference>